<dbReference type="Gene3D" id="3.40.630.30">
    <property type="match status" value="1"/>
</dbReference>
<dbReference type="InterPro" id="IPR000182">
    <property type="entry name" value="GNAT_dom"/>
</dbReference>
<dbReference type="SUPFAM" id="SSF55729">
    <property type="entry name" value="Acyl-CoA N-acyltransferases (Nat)"/>
    <property type="match status" value="1"/>
</dbReference>
<accession>A0A397HPQ6</accession>
<comment type="caution">
    <text evidence="2">The sequence shown here is derived from an EMBL/GenBank/DDBJ whole genome shotgun (WGS) entry which is preliminary data.</text>
</comment>
<dbReference type="InterPro" id="IPR052523">
    <property type="entry name" value="Trichothecene_AcTrans"/>
</dbReference>
<dbReference type="GeneID" id="38122310"/>
<evidence type="ECO:0000313" key="3">
    <source>
        <dbReference type="Proteomes" id="UP000215305"/>
    </source>
</evidence>
<dbReference type="AlphaFoldDB" id="A0A397HPQ6"/>
<name>A0A397HPQ6_ASPTH</name>
<keyword evidence="3" id="KW-1185">Reference proteome</keyword>
<evidence type="ECO:0000313" key="2">
    <source>
        <dbReference type="EMBL" id="RHZ65155.1"/>
    </source>
</evidence>
<dbReference type="PANTHER" id="PTHR42791:SF2">
    <property type="entry name" value="N-ACETYLTRANSFERASE DOMAIN-CONTAINING PROTEIN"/>
    <property type="match status" value="1"/>
</dbReference>
<dbReference type="OrthoDB" id="410198at2759"/>
<reference evidence="2" key="1">
    <citation type="submission" date="2018-08" db="EMBL/GenBank/DDBJ databases">
        <title>Draft genome sequence of azole-resistant Aspergillus thermomutatus (Neosartorya pseudofischeri) strain HMR AF 39, isolated from a human nasal aspirate.</title>
        <authorList>
            <person name="Parent-Michaud M."/>
            <person name="Dufresne P.J."/>
            <person name="Fournier E."/>
            <person name="Martineau C."/>
            <person name="Moreira S."/>
            <person name="Perkins V."/>
            <person name="De Repentigny L."/>
            <person name="Dufresne S.F."/>
        </authorList>
    </citation>
    <scope>NUCLEOTIDE SEQUENCE [LARGE SCALE GENOMIC DNA]</scope>
    <source>
        <strain evidence="2">HMR AF 39</strain>
    </source>
</reference>
<dbReference type="EMBL" id="NKHU02000019">
    <property type="protein sequence ID" value="RHZ65155.1"/>
    <property type="molecule type" value="Genomic_DNA"/>
</dbReference>
<evidence type="ECO:0000259" key="1">
    <source>
        <dbReference type="PROSITE" id="PS51186"/>
    </source>
</evidence>
<sequence length="223" mass="24956">MTNVRYATEDDAFAIAELNVICFKHGPLHRNIFRDVDPLAAVPLKQSRYYDKLSDPKIHVLVATDPASNQVLGCARWLIRSPEGRSEMAVLSDEARAKAAQTLELRPAGMNLAVYEAGLKALEETRKKHVKEDDMVLELLVTHPQHQGKGVGKALLDWGVRIADERNARIYLEATPEGYPLYCKYGWKDIEDLVMDFSLYGGEGSARYVVMTREPNPGVSTLN</sequence>
<dbReference type="Proteomes" id="UP000215305">
    <property type="component" value="Unassembled WGS sequence"/>
</dbReference>
<dbReference type="PANTHER" id="PTHR42791">
    <property type="entry name" value="GNAT FAMILY ACETYLTRANSFERASE"/>
    <property type="match status" value="1"/>
</dbReference>
<dbReference type="STRING" id="41047.A0A397HPQ6"/>
<dbReference type="CDD" id="cd04301">
    <property type="entry name" value="NAT_SF"/>
    <property type="match status" value="1"/>
</dbReference>
<gene>
    <name evidence="2" type="ORF">CDV56_100336</name>
</gene>
<dbReference type="InterPro" id="IPR016181">
    <property type="entry name" value="Acyl_CoA_acyltransferase"/>
</dbReference>
<organism evidence="2 3">
    <name type="scientific">Aspergillus thermomutatus</name>
    <name type="common">Neosartorya pseudofischeri</name>
    <dbReference type="NCBI Taxonomy" id="41047"/>
    <lineage>
        <taxon>Eukaryota</taxon>
        <taxon>Fungi</taxon>
        <taxon>Dikarya</taxon>
        <taxon>Ascomycota</taxon>
        <taxon>Pezizomycotina</taxon>
        <taxon>Eurotiomycetes</taxon>
        <taxon>Eurotiomycetidae</taxon>
        <taxon>Eurotiales</taxon>
        <taxon>Aspergillaceae</taxon>
        <taxon>Aspergillus</taxon>
        <taxon>Aspergillus subgen. Fumigati</taxon>
    </lineage>
</organism>
<dbReference type="VEuPathDB" id="FungiDB:CDV56_100336"/>
<feature type="domain" description="N-acetyltransferase" evidence="1">
    <location>
        <begin position="2"/>
        <end position="214"/>
    </location>
</feature>
<dbReference type="GO" id="GO:0016747">
    <property type="term" value="F:acyltransferase activity, transferring groups other than amino-acyl groups"/>
    <property type="evidence" value="ECO:0007669"/>
    <property type="project" value="InterPro"/>
</dbReference>
<dbReference type="PROSITE" id="PS51186">
    <property type="entry name" value="GNAT"/>
    <property type="match status" value="1"/>
</dbReference>
<protein>
    <recommendedName>
        <fullName evidence="1">N-acetyltransferase domain-containing protein</fullName>
    </recommendedName>
</protein>
<dbReference type="RefSeq" id="XP_026617707.1">
    <property type="nucleotide sequence ID" value="XM_026753955.1"/>
</dbReference>
<proteinExistence type="predicted"/>
<dbReference type="Pfam" id="PF13673">
    <property type="entry name" value="Acetyltransf_10"/>
    <property type="match status" value="1"/>
</dbReference>